<dbReference type="Proteomes" id="UP000468901">
    <property type="component" value="Unassembled WGS sequence"/>
</dbReference>
<protein>
    <submittedName>
        <fullName evidence="3">DnaJ domain-containing protein</fullName>
    </submittedName>
</protein>
<name>A0A6N6VHT4_9HYPH</name>
<reference evidence="3 4" key="1">
    <citation type="submission" date="2019-09" db="EMBL/GenBank/DDBJ databases">
        <title>Parvibaculum sedimenti sp. nov., isolated from sediment.</title>
        <authorList>
            <person name="Wang Y."/>
        </authorList>
    </citation>
    <scope>NUCLEOTIDE SEQUENCE [LARGE SCALE GENOMIC DNA]</scope>
    <source>
        <strain evidence="3 4">HXT-9</strain>
    </source>
</reference>
<dbReference type="Gene3D" id="1.10.287.110">
    <property type="entry name" value="DnaJ domain"/>
    <property type="match status" value="1"/>
</dbReference>
<evidence type="ECO:0000259" key="2">
    <source>
        <dbReference type="PROSITE" id="PS50076"/>
    </source>
</evidence>
<comment type="caution">
    <text evidence="3">The sequence shown here is derived from an EMBL/GenBank/DDBJ whole genome shotgun (WGS) entry which is preliminary data.</text>
</comment>
<dbReference type="PANTHER" id="PTHR43096">
    <property type="entry name" value="DNAJ HOMOLOG 1, MITOCHONDRIAL-RELATED"/>
    <property type="match status" value="1"/>
</dbReference>
<accession>A0A6N6VHT4</accession>
<dbReference type="SUPFAM" id="SSF49493">
    <property type="entry name" value="HSP40/DnaJ peptide-binding domain"/>
    <property type="match status" value="2"/>
</dbReference>
<dbReference type="PANTHER" id="PTHR43096:SF52">
    <property type="entry name" value="DNAJ HOMOLOG 1, MITOCHONDRIAL-RELATED"/>
    <property type="match status" value="1"/>
</dbReference>
<dbReference type="InterPro" id="IPR002939">
    <property type="entry name" value="DnaJ_C"/>
</dbReference>
<dbReference type="InterPro" id="IPR018253">
    <property type="entry name" value="DnaJ_domain_CS"/>
</dbReference>
<dbReference type="InterPro" id="IPR001623">
    <property type="entry name" value="DnaJ_domain"/>
</dbReference>
<dbReference type="Pfam" id="PF01556">
    <property type="entry name" value="DnaJ_C"/>
    <property type="match status" value="1"/>
</dbReference>
<dbReference type="FunFam" id="2.60.260.20:FF:000013">
    <property type="entry name" value="DnaJ subfamily B member 11"/>
    <property type="match status" value="1"/>
</dbReference>
<dbReference type="PRINTS" id="PR00625">
    <property type="entry name" value="JDOMAIN"/>
</dbReference>
<proteinExistence type="predicted"/>
<dbReference type="Gene3D" id="2.60.260.20">
    <property type="entry name" value="Urease metallochaperone UreE, N-terminal domain"/>
    <property type="match status" value="2"/>
</dbReference>
<evidence type="ECO:0000313" key="4">
    <source>
        <dbReference type="Proteomes" id="UP000468901"/>
    </source>
</evidence>
<dbReference type="AlphaFoldDB" id="A0A6N6VHT4"/>
<dbReference type="PROSITE" id="PS00636">
    <property type="entry name" value="DNAJ_1"/>
    <property type="match status" value="1"/>
</dbReference>
<dbReference type="SUPFAM" id="SSF46565">
    <property type="entry name" value="Chaperone J-domain"/>
    <property type="match status" value="1"/>
</dbReference>
<keyword evidence="1" id="KW-0143">Chaperone</keyword>
<dbReference type="GO" id="GO:0005737">
    <property type="term" value="C:cytoplasm"/>
    <property type="evidence" value="ECO:0007669"/>
    <property type="project" value="TreeGrafter"/>
</dbReference>
<dbReference type="PROSITE" id="PS50076">
    <property type="entry name" value="DNAJ_2"/>
    <property type="match status" value="1"/>
</dbReference>
<feature type="domain" description="J" evidence="2">
    <location>
        <begin position="3"/>
        <end position="70"/>
    </location>
</feature>
<dbReference type="RefSeq" id="WP_152216335.1">
    <property type="nucleotide sequence ID" value="NZ_JBAQYD010000061.1"/>
</dbReference>
<sequence>MRDPYEILGLTPAADPAEIKSAYRRLAKRLHPDTQGHPAGAEAQARFQEVTAAYNLLKDASARARFDAERHRGPRPHARPASAAKPAPFEEAPFANSARKTEHIFEATYEAGPEKPSDDLFSELFQGLRSAGKRVFRARGQDQTYRLPVTFLEAACGSKKRIALGGGKVLEVRIPAGVDEGRQIRLRGQGGEGHGGAEPGDALIEVSIEPHPHFRRDGLDIHLTLPVTLPEAVLGAKVDAPTISGPVSLTIPKGANTGTRLRLKGRGIAPETVAPPGDQYVTLELVLPDVQDDALRNFAAGWAAGLSQDPRRNF</sequence>
<gene>
    <name evidence="3" type="ORF">F2P47_10660</name>
</gene>
<dbReference type="EMBL" id="WESC01000008">
    <property type="protein sequence ID" value="KAB7739956.1"/>
    <property type="molecule type" value="Genomic_DNA"/>
</dbReference>
<evidence type="ECO:0000313" key="3">
    <source>
        <dbReference type="EMBL" id="KAB7739956.1"/>
    </source>
</evidence>
<dbReference type="Pfam" id="PF00226">
    <property type="entry name" value="DnaJ"/>
    <property type="match status" value="1"/>
</dbReference>
<dbReference type="InterPro" id="IPR008971">
    <property type="entry name" value="HSP40/DnaJ_pept-bd"/>
</dbReference>
<keyword evidence="4" id="KW-1185">Reference proteome</keyword>
<dbReference type="SMART" id="SM00271">
    <property type="entry name" value="DnaJ"/>
    <property type="match status" value="1"/>
</dbReference>
<dbReference type="GO" id="GO:0051082">
    <property type="term" value="F:unfolded protein binding"/>
    <property type="evidence" value="ECO:0007669"/>
    <property type="project" value="InterPro"/>
</dbReference>
<organism evidence="3 4">
    <name type="scientific">Parvibaculum sedimenti</name>
    <dbReference type="NCBI Taxonomy" id="2608632"/>
    <lineage>
        <taxon>Bacteria</taxon>
        <taxon>Pseudomonadati</taxon>
        <taxon>Pseudomonadota</taxon>
        <taxon>Alphaproteobacteria</taxon>
        <taxon>Hyphomicrobiales</taxon>
        <taxon>Parvibaculaceae</taxon>
        <taxon>Parvibaculum</taxon>
    </lineage>
</organism>
<dbReference type="InterPro" id="IPR036869">
    <property type="entry name" value="J_dom_sf"/>
</dbReference>
<dbReference type="CDD" id="cd06257">
    <property type="entry name" value="DnaJ"/>
    <property type="match status" value="1"/>
</dbReference>
<evidence type="ECO:0000256" key="1">
    <source>
        <dbReference type="ARBA" id="ARBA00023186"/>
    </source>
</evidence>
<dbReference type="GO" id="GO:0042026">
    <property type="term" value="P:protein refolding"/>
    <property type="evidence" value="ECO:0007669"/>
    <property type="project" value="TreeGrafter"/>
</dbReference>
<dbReference type="CDD" id="cd10747">
    <property type="entry name" value="DnaJ_C"/>
    <property type="match status" value="1"/>
</dbReference>